<reference evidence="1 2" key="1">
    <citation type="journal article" date="2019" name="Int. J. Syst. Evol. Microbiol.">
        <title>The Global Catalogue of Microorganisms (GCM) 10K type strain sequencing project: providing services to taxonomists for standard genome sequencing and annotation.</title>
        <authorList>
            <consortium name="The Broad Institute Genomics Platform"/>
            <consortium name="The Broad Institute Genome Sequencing Center for Infectious Disease"/>
            <person name="Wu L."/>
            <person name="Ma J."/>
        </authorList>
    </citation>
    <scope>NUCLEOTIDE SEQUENCE [LARGE SCALE GENOMIC DNA]</scope>
    <source>
        <strain evidence="1 2">JCM 15515</strain>
    </source>
</reference>
<comment type="caution">
    <text evidence="1">The sequence shown here is derived from an EMBL/GenBank/DDBJ whole genome shotgun (WGS) entry which is preliminary data.</text>
</comment>
<organism evidence="1 2">
    <name type="scientific">Castellaniella ginsengisoli</name>
    <dbReference type="NCBI Taxonomy" id="546114"/>
    <lineage>
        <taxon>Bacteria</taxon>
        <taxon>Pseudomonadati</taxon>
        <taxon>Pseudomonadota</taxon>
        <taxon>Betaproteobacteria</taxon>
        <taxon>Burkholderiales</taxon>
        <taxon>Alcaligenaceae</taxon>
        <taxon>Castellaniella</taxon>
    </lineage>
</organism>
<dbReference type="Proteomes" id="UP001500573">
    <property type="component" value="Unassembled WGS sequence"/>
</dbReference>
<gene>
    <name evidence="1" type="ORF">GCM10009108_19970</name>
</gene>
<evidence type="ECO:0000313" key="1">
    <source>
        <dbReference type="EMBL" id="GAA0780272.1"/>
    </source>
</evidence>
<sequence length="80" mass="9329">MGFDRALRDPEFYGNVFIGPPPRQVGGHFPLAQRQAAQRRFLAAGTFPDRIAFQHGWLPRFWFVFRGILHDPARLRTCQF</sequence>
<evidence type="ECO:0000313" key="2">
    <source>
        <dbReference type="Proteomes" id="UP001500573"/>
    </source>
</evidence>
<proteinExistence type="predicted"/>
<keyword evidence="2" id="KW-1185">Reference proteome</keyword>
<dbReference type="EMBL" id="BAAAEX010000010">
    <property type="protein sequence ID" value="GAA0780272.1"/>
    <property type="molecule type" value="Genomic_DNA"/>
</dbReference>
<protein>
    <submittedName>
        <fullName evidence="1">Uncharacterized protein</fullName>
    </submittedName>
</protein>
<accession>A0ABN1KZY7</accession>
<name>A0ABN1KZY7_9BURK</name>